<keyword evidence="1" id="KW-0812">Transmembrane</keyword>
<feature type="transmembrane region" description="Helical" evidence="1">
    <location>
        <begin position="70"/>
        <end position="90"/>
    </location>
</feature>
<dbReference type="EMBL" id="JACOFU010000005">
    <property type="protein sequence ID" value="MBC3832331.1"/>
    <property type="molecule type" value="Genomic_DNA"/>
</dbReference>
<name>A0ABR6XS60_9BURK</name>
<reference evidence="2 3" key="1">
    <citation type="submission" date="2020-08" db="EMBL/GenBank/DDBJ databases">
        <title>Novel species isolated from subtropical streams in China.</title>
        <authorList>
            <person name="Lu H."/>
        </authorList>
    </citation>
    <scope>NUCLEOTIDE SEQUENCE [LARGE SCALE GENOMIC DNA]</scope>
    <source>
        <strain evidence="2 3">KCTC 52442</strain>
    </source>
</reference>
<comment type="caution">
    <text evidence="2">The sequence shown here is derived from an EMBL/GenBank/DDBJ whole genome shotgun (WGS) entry which is preliminary data.</text>
</comment>
<protein>
    <recommendedName>
        <fullName evidence="4">DUF2834 domain-containing protein</fullName>
    </recommendedName>
</protein>
<keyword evidence="3" id="KW-1185">Reference proteome</keyword>
<evidence type="ECO:0000256" key="1">
    <source>
        <dbReference type="SAM" id="Phobius"/>
    </source>
</evidence>
<feature type="transmembrane region" description="Helical" evidence="1">
    <location>
        <begin position="6"/>
        <end position="23"/>
    </location>
</feature>
<evidence type="ECO:0000313" key="3">
    <source>
        <dbReference type="Proteomes" id="UP000643610"/>
    </source>
</evidence>
<feature type="transmembrane region" description="Helical" evidence="1">
    <location>
        <begin position="35"/>
        <end position="55"/>
    </location>
</feature>
<keyword evidence="1" id="KW-1133">Transmembrane helix</keyword>
<evidence type="ECO:0008006" key="4">
    <source>
        <dbReference type="Google" id="ProtNLM"/>
    </source>
</evidence>
<keyword evidence="1" id="KW-0472">Membrane</keyword>
<dbReference type="Proteomes" id="UP000643610">
    <property type="component" value="Unassembled WGS sequence"/>
</dbReference>
<accession>A0ABR6XS60</accession>
<gene>
    <name evidence="2" type="ORF">H8K33_12475</name>
</gene>
<organism evidence="2 3">
    <name type="scientific">Undibacterium amnicola</name>
    <dbReference type="NCBI Taxonomy" id="1834038"/>
    <lineage>
        <taxon>Bacteria</taxon>
        <taxon>Pseudomonadati</taxon>
        <taxon>Pseudomonadota</taxon>
        <taxon>Betaproteobacteria</taxon>
        <taxon>Burkholderiales</taxon>
        <taxon>Oxalobacteraceae</taxon>
        <taxon>Undibacterium</taxon>
    </lineage>
</organism>
<evidence type="ECO:0000313" key="2">
    <source>
        <dbReference type="EMBL" id="MBC3832331.1"/>
    </source>
</evidence>
<proteinExistence type="predicted"/>
<sequence>MLSAELSIILLNIAIILVAYLSVYPTLAGNDFNKIAFYDIFTSAITLAIVGYHYWGSDYQFNLLVTEVNWFWYTLAVYTAVEIPIMLWYFKKHRVRVRKEPE</sequence>